<dbReference type="Proteomes" id="UP001596514">
    <property type="component" value="Unassembled WGS sequence"/>
</dbReference>
<protein>
    <submittedName>
        <fullName evidence="3">SAM-dependent methyltransferase</fullName>
        <ecNumber evidence="3">2.1.1.-</ecNumber>
    </submittedName>
</protein>
<evidence type="ECO:0000313" key="3">
    <source>
        <dbReference type="EMBL" id="MFC7602303.1"/>
    </source>
</evidence>
<dbReference type="EMBL" id="JBHTEE010000001">
    <property type="protein sequence ID" value="MFC7602303.1"/>
    <property type="molecule type" value="Genomic_DNA"/>
</dbReference>
<dbReference type="RefSeq" id="WP_343964274.1">
    <property type="nucleotide sequence ID" value="NZ_BAAAGK010000023.1"/>
</dbReference>
<organism evidence="3 4">
    <name type="scientific">Streptosporangium amethystogenes subsp. fukuiense</name>
    <dbReference type="NCBI Taxonomy" id="698418"/>
    <lineage>
        <taxon>Bacteria</taxon>
        <taxon>Bacillati</taxon>
        <taxon>Actinomycetota</taxon>
        <taxon>Actinomycetes</taxon>
        <taxon>Streptosporangiales</taxon>
        <taxon>Streptosporangiaceae</taxon>
        <taxon>Streptosporangium</taxon>
    </lineage>
</organism>
<dbReference type="Gene3D" id="3.40.50.150">
    <property type="entry name" value="Vaccinia Virus protein VP39"/>
    <property type="match status" value="1"/>
</dbReference>
<evidence type="ECO:0000259" key="2">
    <source>
        <dbReference type="Pfam" id="PF08241"/>
    </source>
</evidence>
<proteinExistence type="predicted"/>
<dbReference type="InterPro" id="IPR050447">
    <property type="entry name" value="Erg6_SMT_methyltransf"/>
</dbReference>
<keyword evidence="3" id="KW-0489">Methyltransferase</keyword>
<keyword evidence="4" id="KW-1185">Reference proteome</keyword>
<dbReference type="Pfam" id="PF08241">
    <property type="entry name" value="Methyltransf_11"/>
    <property type="match status" value="1"/>
</dbReference>
<gene>
    <name evidence="3" type="ORF">ACFQVD_19570</name>
</gene>
<evidence type="ECO:0000313" key="4">
    <source>
        <dbReference type="Proteomes" id="UP001596514"/>
    </source>
</evidence>
<dbReference type="EC" id="2.1.1.-" evidence="3"/>
<dbReference type="SUPFAM" id="SSF53335">
    <property type="entry name" value="S-adenosyl-L-methionine-dependent methyltransferases"/>
    <property type="match status" value="1"/>
</dbReference>
<dbReference type="InterPro" id="IPR013216">
    <property type="entry name" value="Methyltransf_11"/>
</dbReference>
<sequence length="282" mass="30579">MPSTPCPTTGSYDYLASLTEKVGGLDLHYGYWSGPDDDTPIEEATDRLTGVVVDRLDARAGELVLDVGCGNGRPAVTVAERTGARVTAIDVDERALERGRAWARERGVEPLVSFERCDALAMPYPDGAFDAVLVFESTPHFAPEPLFAELVRVLRPGGRLVVEAPCLHVPVTGELRPRLAAYFEMFQVHSIEQAGTYVEILRAAGLGVDAVEDLTEYTEPFYRRILERLDTHRAELAAEYGAGTVAWIRDGIADWATIPSGSVLITARGPDRPASADGVEVP</sequence>
<accession>A0ABW2T0Z3</accession>
<keyword evidence="1 3" id="KW-0808">Transferase</keyword>
<name>A0ABW2T0Z3_9ACTN</name>
<dbReference type="PANTHER" id="PTHR44068">
    <property type="entry name" value="ZGC:194242"/>
    <property type="match status" value="1"/>
</dbReference>
<comment type="caution">
    <text evidence="3">The sequence shown here is derived from an EMBL/GenBank/DDBJ whole genome shotgun (WGS) entry which is preliminary data.</text>
</comment>
<dbReference type="GO" id="GO:0008168">
    <property type="term" value="F:methyltransferase activity"/>
    <property type="evidence" value="ECO:0007669"/>
    <property type="project" value="UniProtKB-KW"/>
</dbReference>
<evidence type="ECO:0000256" key="1">
    <source>
        <dbReference type="ARBA" id="ARBA00022679"/>
    </source>
</evidence>
<dbReference type="GO" id="GO:0032259">
    <property type="term" value="P:methylation"/>
    <property type="evidence" value="ECO:0007669"/>
    <property type="project" value="UniProtKB-KW"/>
</dbReference>
<dbReference type="CDD" id="cd02440">
    <property type="entry name" value="AdoMet_MTases"/>
    <property type="match status" value="1"/>
</dbReference>
<reference evidence="4" key="1">
    <citation type="journal article" date="2019" name="Int. J. Syst. Evol. Microbiol.">
        <title>The Global Catalogue of Microorganisms (GCM) 10K type strain sequencing project: providing services to taxonomists for standard genome sequencing and annotation.</title>
        <authorList>
            <consortium name="The Broad Institute Genomics Platform"/>
            <consortium name="The Broad Institute Genome Sequencing Center for Infectious Disease"/>
            <person name="Wu L."/>
            <person name="Ma J."/>
        </authorList>
    </citation>
    <scope>NUCLEOTIDE SEQUENCE [LARGE SCALE GENOMIC DNA]</scope>
    <source>
        <strain evidence="4">JCM 10083</strain>
    </source>
</reference>
<feature type="domain" description="Methyltransferase type 11" evidence="2">
    <location>
        <begin position="65"/>
        <end position="162"/>
    </location>
</feature>
<dbReference type="PANTHER" id="PTHR44068:SF11">
    <property type="entry name" value="GERANYL DIPHOSPHATE 2-C-METHYLTRANSFERASE"/>
    <property type="match status" value="1"/>
</dbReference>
<dbReference type="InterPro" id="IPR029063">
    <property type="entry name" value="SAM-dependent_MTases_sf"/>
</dbReference>